<accession>A0A9X2XE45</accession>
<organism evidence="1 2">
    <name type="scientific">Pseudomonas koreensis</name>
    <dbReference type="NCBI Taxonomy" id="198620"/>
    <lineage>
        <taxon>Bacteria</taxon>
        <taxon>Pseudomonadati</taxon>
        <taxon>Pseudomonadota</taxon>
        <taxon>Gammaproteobacteria</taxon>
        <taxon>Pseudomonadales</taxon>
        <taxon>Pseudomonadaceae</taxon>
        <taxon>Pseudomonas</taxon>
    </lineage>
</organism>
<dbReference type="InterPro" id="IPR045384">
    <property type="entry name" value="DUF6527"/>
</dbReference>
<name>A0A9X2XE45_9PSED</name>
<proteinExistence type="predicted"/>
<dbReference type="AlphaFoldDB" id="A0A9X2XE45"/>
<dbReference type="RefSeq" id="WP_301621201.1">
    <property type="nucleotide sequence ID" value="NZ_JAOSKY010000002.1"/>
</dbReference>
<protein>
    <submittedName>
        <fullName evidence="1">DUF6527 family protein</fullName>
    </submittedName>
</protein>
<reference evidence="1" key="2">
    <citation type="journal article" date="2023" name="mSystems">
        <title>Charting the Lipopeptidome of Nonpathogenic Pseudomonas.</title>
        <authorList>
            <person name="Cesa-Luna C."/>
            <person name="Geudens N."/>
            <person name="Girard L."/>
            <person name="De Roo V."/>
            <person name="Maklad H.R."/>
            <person name="Martins J.C."/>
            <person name="Hofte M."/>
            <person name="De Mot R."/>
        </authorList>
    </citation>
    <scope>NUCLEOTIDE SEQUENCE</scope>
    <source>
        <strain evidence="1">B1M3-32</strain>
    </source>
</reference>
<dbReference type="Pfam" id="PF20137">
    <property type="entry name" value="BubE"/>
    <property type="match status" value="1"/>
</dbReference>
<keyword evidence="2" id="KW-1185">Reference proteome</keyword>
<evidence type="ECO:0000313" key="2">
    <source>
        <dbReference type="Proteomes" id="UP001139955"/>
    </source>
</evidence>
<gene>
    <name evidence="1" type="ORF">OC940_05315</name>
</gene>
<evidence type="ECO:0000313" key="1">
    <source>
        <dbReference type="EMBL" id="MCU7247221.1"/>
    </source>
</evidence>
<reference evidence="1" key="1">
    <citation type="submission" date="2022-09" db="EMBL/GenBank/DDBJ databases">
        <authorList>
            <person name="Cesa-Luna C."/>
            <person name="Girard L."/>
            <person name="Lood C."/>
            <person name="Hofte M."/>
            <person name="De Mot R."/>
        </authorList>
    </citation>
    <scope>NUCLEOTIDE SEQUENCE</scope>
    <source>
        <strain evidence="1">B1M3-32</strain>
    </source>
</reference>
<dbReference type="Proteomes" id="UP001139955">
    <property type="component" value="Unassembled WGS sequence"/>
</dbReference>
<dbReference type="EMBL" id="JAOSKY010000002">
    <property type="protein sequence ID" value="MCU7247221.1"/>
    <property type="molecule type" value="Genomic_DNA"/>
</dbReference>
<sequence>MKLRNAFVEFIPDELEAGVLYVSMKYRTTTHLCPCGCGNEVPLPISKTQWKLTYNGEVSLDPSVGNWSFPCRSHYFIRNGSVLWAGDMSDAAIKRGRVHADEQRKSYYEDRSGSVSVQPEPIEQIAPEVEGIWLRLKRWFNGINHK</sequence>
<comment type="caution">
    <text evidence="1">The sequence shown here is derived from an EMBL/GenBank/DDBJ whole genome shotgun (WGS) entry which is preliminary data.</text>
</comment>